<protein>
    <recommendedName>
        <fullName evidence="4 13">Pyruvate kinase</fullName>
        <ecNumber evidence="4 13">2.7.1.40</ecNumber>
    </recommendedName>
</protein>
<evidence type="ECO:0000256" key="3">
    <source>
        <dbReference type="ARBA" id="ARBA00008663"/>
    </source>
</evidence>
<keyword evidence="9" id="KW-0067">ATP-binding</keyword>
<keyword evidence="6" id="KW-0479">Metal-binding</keyword>
<evidence type="ECO:0000256" key="9">
    <source>
        <dbReference type="ARBA" id="ARBA00022840"/>
    </source>
</evidence>
<dbReference type="InterPro" id="IPR001697">
    <property type="entry name" value="Pyr_Knase"/>
</dbReference>
<gene>
    <name evidence="15" type="ORF">PIB30_025651</name>
</gene>
<dbReference type="Proteomes" id="UP001341840">
    <property type="component" value="Unassembled WGS sequence"/>
</dbReference>
<evidence type="ECO:0000256" key="2">
    <source>
        <dbReference type="ARBA" id="ARBA00004997"/>
    </source>
</evidence>
<dbReference type="InterPro" id="IPR015813">
    <property type="entry name" value="Pyrv/PenolPyrv_kinase-like_dom"/>
</dbReference>
<evidence type="ECO:0000256" key="8">
    <source>
        <dbReference type="ARBA" id="ARBA00022777"/>
    </source>
</evidence>
<keyword evidence="7" id="KW-0547">Nucleotide-binding</keyword>
<dbReference type="Pfam" id="PF00224">
    <property type="entry name" value="PK"/>
    <property type="match status" value="1"/>
</dbReference>
<evidence type="ECO:0000313" key="15">
    <source>
        <dbReference type="EMBL" id="MED6169915.1"/>
    </source>
</evidence>
<dbReference type="InterPro" id="IPR040442">
    <property type="entry name" value="Pyrv_kinase-like_dom_sf"/>
</dbReference>
<evidence type="ECO:0000256" key="1">
    <source>
        <dbReference type="ARBA" id="ARBA00001958"/>
    </source>
</evidence>
<comment type="caution">
    <text evidence="15">The sequence shown here is derived from an EMBL/GenBank/DDBJ whole genome shotgun (WGS) entry which is preliminary data.</text>
</comment>
<dbReference type="PRINTS" id="PR01050">
    <property type="entry name" value="PYRUVTKNASE"/>
</dbReference>
<keyword evidence="11 13" id="KW-0324">Glycolysis</keyword>
<evidence type="ECO:0000256" key="6">
    <source>
        <dbReference type="ARBA" id="ARBA00022723"/>
    </source>
</evidence>
<evidence type="ECO:0000256" key="11">
    <source>
        <dbReference type="ARBA" id="ARBA00023152"/>
    </source>
</evidence>
<sequence>MATGVGQGGEKERKLLMLLVCLRERDRSERAGLRREEIAEGGAAAVVAMELRDDIFGVDRTIIPLLSPCLEAILLSAGRGSFWAVTGTITFTVLSCDPDAGTVRCCCENTAILGERKNVNLPGFGVNVRKVLGPHAKHIMLMSKETNAFMVARGYIGMEIPVEKIFLVIFKCNHAGKPVVIATQMLELVIKSPRPTRAEATDVANAVLDGTDCVMLSCGSTAGPILSSL</sequence>
<dbReference type="PANTHER" id="PTHR11817">
    <property type="entry name" value="PYRUVATE KINASE"/>
    <property type="match status" value="1"/>
</dbReference>
<dbReference type="SUPFAM" id="SSF51621">
    <property type="entry name" value="Phosphoenolpyruvate/pyruvate domain"/>
    <property type="match status" value="1"/>
</dbReference>
<comment type="cofactor">
    <cofactor evidence="1">
        <name>K(+)</name>
        <dbReference type="ChEBI" id="CHEBI:29103"/>
    </cofactor>
</comment>
<evidence type="ECO:0000313" key="16">
    <source>
        <dbReference type="Proteomes" id="UP001341840"/>
    </source>
</evidence>
<dbReference type="InterPro" id="IPR015806">
    <property type="entry name" value="Pyrv_Knase_insert_dom_sf"/>
</dbReference>
<keyword evidence="8 13" id="KW-0418">Kinase</keyword>
<reference evidence="15 16" key="1">
    <citation type="journal article" date="2023" name="Plants (Basel)">
        <title>Bridging the Gap: Combining Genomics and Transcriptomics Approaches to Understand Stylosanthes scabra, an Orphan Legume from the Brazilian Caatinga.</title>
        <authorList>
            <person name="Ferreira-Neto J.R.C."/>
            <person name="da Silva M.D."/>
            <person name="Binneck E."/>
            <person name="de Melo N.F."/>
            <person name="da Silva R.H."/>
            <person name="de Melo A.L.T.M."/>
            <person name="Pandolfi V."/>
            <person name="Bustamante F.O."/>
            <person name="Brasileiro-Vidal A.C."/>
            <person name="Benko-Iseppon A.M."/>
        </authorList>
    </citation>
    <scope>NUCLEOTIDE SEQUENCE [LARGE SCALE GENOMIC DNA]</scope>
    <source>
        <tissue evidence="15">Leaves</tissue>
    </source>
</reference>
<comment type="similarity">
    <text evidence="3 13">Belongs to the pyruvate kinase family.</text>
</comment>
<proteinExistence type="inferred from homology"/>
<dbReference type="SUPFAM" id="SSF50800">
    <property type="entry name" value="PK beta-barrel domain-like"/>
    <property type="match status" value="1"/>
</dbReference>
<dbReference type="InterPro" id="IPR011037">
    <property type="entry name" value="Pyrv_Knase-like_insert_dom_sf"/>
</dbReference>
<evidence type="ECO:0000256" key="4">
    <source>
        <dbReference type="ARBA" id="ARBA00012142"/>
    </source>
</evidence>
<accession>A0ABU6VB19</accession>
<evidence type="ECO:0000259" key="14">
    <source>
        <dbReference type="Pfam" id="PF00224"/>
    </source>
</evidence>
<keyword evidence="10 13" id="KW-0460">Magnesium</keyword>
<dbReference type="InterPro" id="IPR015793">
    <property type="entry name" value="Pyrv_Knase_brl"/>
</dbReference>
<keyword evidence="16" id="KW-1185">Reference proteome</keyword>
<evidence type="ECO:0000256" key="13">
    <source>
        <dbReference type="RuleBase" id="RU000504"/>
    </source>
</evidence>
<dbReference type="Gene3D" id="3.20.20.60">
    <property type="entry name" value="Phosphoenolpyruvate-binding domains"/>
    <property type="match status" value="1"/>
</dbReference>
<evidence type="ECO:0000256" key="10">
    <source>
        <dbReference type="ARBA" id="ARBA00022842"/>
    </source>
</evidence>
<dbReference type="EC" id="2.7.1.40" evidence="4 13"/>
<name>A0ABU6VB19_9FABA</name>
<evidence type="ECO:0000256" key="7">
    <source>
        <dbReference type="ARBA" id="ARBA00022741"/>
    </source>
</evidence>
<evidence type="ECO:0000256" key="12">
    <source>
        <dbReference type="ARBA" id="ARBA00023317"/>
    </source>
</evidence>
<dbReference type="EMBL" id="JASCZI010151129">
    <property type="protein sequence ID" value="MED6169915.1"/>
    <property type="molecule type" value="Genomic_DNA"/>
</dbReference>
<keyword evidence="12" id="KW-0670">Pyruvate</keyword>
<comment type="catalytic activity">
    <reaction evidence="13">
        <text>pyruvate + ATP = phosphoenolpyruvate + ADP + H(+)</text>
        <dbReference type="Rhea" id="RHEA:18157"/>
        <dbReference type="ChEBI" id="CHEBI:15361"/>
        <dbReference type="ChEBI" id="CHEBI:15378"/>
        <dbReference type="ChEBI" id="CHEBI:30616"/>
        <dbReference type="ChEBI" id="CHEBI:58702"/>
        <dbReference type="ChEBI" id="CHEBI:456216"/>
        <dbReference type="EC" id="2.7.1.40"/>
    </reaction>
</comment>
<organism evidence="15 16">
    <name type="scientific">Stylosanthes scabra</name>
    <dbReference type="NCBI Taxonomy" id="79078"/>
    <lineage>
        <taxon>Eukaryota</taxon>
        <taxon>Viridiplantae</taxon>
        <taxon>Streptophyta</taxon>
        <taxon>Embryophyta</taxon>
        <taxon>Tracheophyta</taxon>
        <taxon>Spermatophyta</taxon>
        <taxon>Magnoliopsida</taxon>
        <taxon>eudicotyledons</taxon>
        <taxon>Gunneridae</taxon>
        <taxon>Pentapetalae</taxon>
        <taxon>rosids</taxon>
        <taxon>fabids</taxon>
        <taxon>Fabales</taxon>
        <taxon>Fabaceae</taxon>
        <taxon>Papilionoideae</taxon>
        <taxon>50 kb inversion clade</taxon>
        <taxon>dalbergioids sensu lato</taxon>
        <taxon>Dalbergieae</taxon>
        <taxon>Pterocarpus clade</taxon>
        <taxon>Stylosanthes</taxon>
    </lineage>
</organism>
<dbReference type="Gene3D" id="2.40.33.10">
    <property type="entry name" value="PK beta-barrel domain-like"/>
    <property type="match status" value="1"/>
</dbReference>
<feature type="domain" description="Pyruvate kinase barrel" evidence="14">
    <location>
        <begin position="144"/>
        <end position="223"/>
    </location>
</feature>
<evidence type="ECO:0000256" key="5">
    <source>
        <dbReference type="ARBA" id="ARBA00022679"/>
    </source>
</evidence>
<keyword evidence="5 13" id="KW-0808">Transferase</keyword>
<comment type="pathway">
    <text evidence="2 13">Carbohydrate degradation; glycolysis; pyruvate from D-glyceraldehyde 3-phosphate: step 5/5.</text>
</comment>